<evidence type="ECO:0000256" key="1">
    <source>
        <dbReference type="ARBA" id="ARBA00004123"/>
    </source>
</evidence>
<dbReference type="Pfam" id="PF05225">
    <property type="entry name" value="HTH_psq"/>
    <property type="match status" value="1"/>
</dbReference>
<evidence type="ECO:0000313" key="6">
    <source>
        <dbReference type="Proteomes" id="UP001152320"/>
    </source>
</evidence>
<evidence type="ECO:0000256" key="2">
    <source>
        <dbReference type="ARBA" id="ARBA00023125"/>
    </source>
</evidence>
<dbReference type="InterPro" id="IPR009057">
    <property type="entry name" value="Homeodomain-like_sf"/>
</dbReference>
<keyword evidence="3" id="KW-0539">Nucleus</keyword>
<dbReference type="InterPro" id="IPR004875">
    <property type="entry name" value="DDE_SF_endonuclease_dom"/>
</dbReference>
<dbReference type="InterPro" id="IPR007889">
    <property type="entry name" value="HTH_Psq"/>
</dbReference>
<dbReference type="Pfam" id="PF03184">
    <property type="entry name" value="DDE_1"/>
    <property type="match status" value="1"/>
</dbReference>
<dbReference type="EMBL" id="JAIZAY010000001">
    <property type="protein sequence ID" value="KAJ8048460.1"/>
    <property type="molecule type" value="Genomic_DNA"/>
</dbReference>
<organism evidence="5 6">
    <name type="scientific">Holothuria leucospilota</name>
    <name type="common">Black long sea cucumber</name>
    <name type="synonym">Mertensiothuria leucospilota</name>
    <dbReference type="NCBI Taxonomy" id="206669"/>
    <lineage>
        <taxon>Eukaryota</taxon>
        <taxon>Metazoa</taxon>
        <taxon>Echinodermata</taxon>
        <taxon>Eleutherozoa</taxon>
        <taxon>Echinozoa</taxon>
        <taxon>Holothuroidea</taxon>
        <taxon>Aspidochirotacea</taxon>
        <taxon>Aspidochirotida</taxon>
        <taxon>Holothuriidae</taxon>
        <taxon>Holothuria</taxon>
    </lineage>
</organism>
<dbReference type="Pfam" id="PF03221">
    <property type="entry name" value="HTH_Tnp_Tc5"/>
    <property type="match status" value="1"/>
</dbReference>
<dbReference type="InterPro" id="IPR050863">
    <property type="entry name" value="CenT-Element_Derived"/>
</dbReference>
<comment type="caution">
    <text evidence="5">The sequence shown here is derived from an EMBL/GenBank/DDBJ whole genome shotgun (WGS) entry which is preliminary data.</text>
</comment>
<dbReference type="OrthoDB" id="8195605at2759"/>
<name>A0A9Q1CP32_HOLLE</name>
<dbReference type="Gene3D" id="1.10.10.60">
    <property type="entry name" value="Homeodomain-like"/>
    <property type="match status" value="1"/>
</dbReference>
<reference evidence="5" key="1">
    <citation type="submission" date="2021-10" db="EMBL/GenBank/DDBJ databases">
        <title>Tropical sea cucumber genome reveals ecological adaptation and Cuvierian tubules defense mechanism.</title>
        <authorList>
            <person name="Chen T."/>
        </authorList>
    </citation>
    <scope>NUCLEOTIDE SEQUENCE</scope>
    <source>
        <strain evidence="5">Nanhai2018</strain>
        <tissue evidence="5">Muscle</tissue>
    </source>
</reference>
<protein>
    <submittedName>
        <fullName evidence="5">Jerky protein-like-like</fullName>
    </submittedName>
</protein>
<dbReference type="GO" id="GO:0003677">
    <property type="term" value="F:DNA binding"/>
    <property type="evidence" value="ECO:0007669"/>
    <property type="project" value="UniProtKB-KW"/>
</dbReference>
<evidence type="ECO:0000256" key="3">
    <source>
        <dbReference type="ARBA" id="ARBA00023242"/>
    </source>
</evidence>
<evidence type="ECO:0000313" key="5">
    <source>
        <dbReference type="EMBL" id="KAJ8048460.1"/>
    </source>
</evidence>
<keyword evidence="6" id="KW-1185">Reference proteome</keyword>
<dbReference type="PROSITE" id="PS51253">
    <property type="entry name" value="HTH_CENPB"/>
    <property type="match status" value="1"/>
</dbReference>
<gene>
    <name evidence="5" type="ORF">HOLleu_00786</name>
</gene>
<dbReference type="Proteomes" id="UP001152320">
    <property type="component" value="Chromosome 1"/>
</dbReference>
<feature type="domain" description="HTH CENPB-type" evidence="4">
    <location>
        <begin position="191"/>
        <end position="268"/>
    </location>
</feature>
<dbReference type="PANTHER" id="PTHR19303:SF74">
    <property type="entry name" value="POGO TRANSPOSABLE ELEMENT WITH KRAB DOMAIN"/>
    <property type="match status" value="1"/>
</dbReference>
<dbReference type="SUPFAM" id="SSF46689">
    <property type="entry name" value="Homeodomain-like"/>
    <property type="match status" value="1"/>
</dbReference>
<dbReference type="AlphaFoldDB" id="A0A9Q1CP32"/>
<proteinExistence type="predicted"/>
<evidence type="ECO:0000259" key="4">
    <source>
        <dbReference type="PROSITE" id="PS51253"/>
    </source>
</evidence>
<comment type="subcellular location">
    <subcellularLocation>
        <location evidence="1">Nucleus</location>
    </subcellularLocation>
</comment>
<keyword evidence="2" id="KW-0238">DNA-binding</keyword>
<dbReference type="InterPro" id="IPR006600">
    <property type="entry name" value="HTH_CenpB_DNA-bd_dom"/>
</dbReference>
<accession>A0A9Q1CP32</accession>
<dbReference type="GO" id="GO:0005634">
    <property type="term" value="C:nucleus"/>
    <property type="evidence" value="ECO:0007669"/>
    <property type="project" value="UniProtKB-SubCell"/>
</dbReference>
<sequence>MKSKVHTGTMCKSHCIQWLHITSVTETGNSSPVRESVDVLSDDLQHDSHAVNHFVEFGHLPFLWLKGSIFGPLGVRYRCLGLSSSLQCKRLGNAFYFYEASDRRVLQTGDSAQKNPTVTSSKRLTKHTMTRTYIRRSDRGFYGIGRLQDAVKEMREKGLKLRLTARMYGIPKSTLERHVKKEAETMNATTLKLGPTSCFSPVQEEELKKHILELESRGFGLTPMEIRTLAYDYAEANNIEHKFNKQKRVAGYSWLEAFMRRNPSLSLRKPEPLSLARSMGMNKVRVQNFQSQLQDIFVRENFFDCPKAIYNVDETGISQVHKPPKIIAAKGKKNIYSTTSGEKGTTVTAVVCGNAAGYYIPPFLIFKGKRSNPLLATGAPSGTVVELSENGWIDKAIFLRWLQFFNKEARRNAEGKCLLILDGHASHLTIEVLKYANKNKIMLLCLPPPQHTLDAASRQNCI</sequence>
<dbReference type="PANTHER" id="PTHR19303">
    <property type="entry name" value="TRANSPOSON"/>
    <property type="match status" value="1"/>
</dbReference>